<accession>A0ABV7ESW9</accession>
<keyword evidence="3" id="KW-1185">Reference proteome</keyword>
<proteinExistence type="predicted"/>
<protein>
    <submittedName>
        <fullName evidence="2">TRAP transporter substrate-binding protein</fullName>
    </submittedName>
</protein>
<comment type="caution">
    <text evidence="2">The sequence shown here is derived from an EMBL/GenBank/DDBJ whole genome shotgun (WGS) entry which is preliminary data.</text>
</comment>
<dbReference type="NCBIfam" id="NF037995">
    <property type="entry name" value="TRAP_S1"/>
    <property type="match status" value="1"/>
</dbReference>
<dbReference type="PANTHER" id="PTHR33376">
    <property type="match status" value="1"/>
</dbReference>
<dbReference type="PIRSF" id="PIRSF039026">
    <property type="entry name" value="SiaP"/>
    <property type="match status" value="1"/>
</dbReference>
<evidence type="ECO:0000313" key="3">
    <source>
        <dbReference type="Proteomes" id="UP001595462"/>
    </source>
</evidence>
<dbReference type="CDD" id="cd13604">
    <property type="entry name" value="PBP2_TRAP_ketoacid_lactate_like"/>
    <property type="match status" value="1"/>
</dbReference>
<keyword evidence="1" id="KW-0732">Signal</keyword>
<dbReference type="InterPro" id="IPR038404">
    <property type="entry name" value="TRAP_DctP_sf"/>
</dbReference>
<dbReference type="PANTHER" id="PTHR33376:SF5">
    <property type="entry name" value="EXTRACYTOPLASMIC SOLUTE RECEPTOR PROTEIN"/>
    <property type="match status" value="1"/>
</dbReference>
<evidence type="ECO:0000313" key="2">
    <source>
        <dbReference type="EMBL" id="MFC3104687.1"/>
    </source>
</evidence>
<dbReference type="InterPro" id="IPR026289">
    <property type="entry name" value="SBP_TakP-like"/>
</dbReference>
<organism evidence="2 3">
    <name type="scientific">Salinisphaera aquimarina</name>
    <dbReference type="NCBI Taxonomy" id="2094031"/>
    <lineage>
        <taxon>Bacteria</taxon>
        <taxon>Pseudomonadati</taxon>
        <taxon>Pseudomonadota</taxon>
        <taxon>Gammaproteobacteria</taxon>
        <taxon>Salinisphaerales</taxon>
        <taxon>Salinisphaeraceae</taxon>
        <taxon>Salinisphaera</taxon>
    </lineage>
</organism>
<sequence>MSFLVAVPAWAQDQKVYDMRIQTAVPSASLFYKLLEQMSANVDTMSNGRLKIDVLPAGAVVQPFEQLDATAQGLVEGCFAWGNYWSGKHPAYVLFANAPASTGLDQDAMLAWYYRGEGEKLYNELDQEIMGLDLKPFIIQPIGPDPLGWFKSPINSLADFKKMKYRSPPGIAGQTYKEMGVSAVSLPAAEIVPAAQRGVIDGAEWTSPSDDLNLGLDKIWKNYYLQGLHQQTDMGELQVNKTFWDSLPKDLRAIFRSAVQAQVSETLQANIDANSQALQEMEAEGVKVHDTPDEYYPAFIKAQNKITAEYAKKNKFFKKVLDSQIAYAKKIYPYRSQILELYTNLVNTAHEEQSAR</sequence>
<dbReference type="EMBL" id="JBHRSS010000005">
    <property type="protein sequence ID" value="MFC3104687.1"/>
    <property type="molecule type" value="Genomic_DNA"/>
</dbReference>
<dbReference type="Gene3D" id="3.40.190.170">
    <property type="entry name" value="Bacterial extracellular solute-binding protein, family 7"/>
    <property type="match status" value="1"/>
</dbReference>
<name>A0ABV7ESW9_9GAMM</name>
<dbReference type="Proteomes" id="UP001595462">
    <property type="component" value="Unassembled WGS sequence"/>
</dbReference>
<evidence type="ECO:0000256" key="1">
    <source>
        <dbReference type="ARBA" id="ARBA00022729"/>
    </source>
</evidence>
<dbReference type="InterPro" id="IPR018389">
    <property type="entry name" value="DctP_fam"/>
</dbReference>
<gene>
    <name evidence="2" type="ORF">ACFOSU_12410</name>
</gene>
<reference evidence="3" key="1">
    <citation type="journal article" date="2019" name="Int. J. Syst. Evol. Microbiol.">
        <title>The Global Catalogue of Microorganisms (GCM) 10K type strain sequencing project: providing services to taxonomists for standard genome sequencing and annotation.</title>
        <authorList>
            <consortium name="The Broad Institute Genomics Platform"/>
            <consortium name="The Broad Institute Genome Sequencing Center for Infectious Disease"/>
            <person name="Wu L."/>
            <person name="Ma J."/>
        </authorList>
    </citation>
    <scope>NUCLEOTIDE SEQUENCE [LARGE SCALE GENOMIC DNA]</scope>
    <source>
        <strain evidence="3">KCTC 52640</strain>
    </source>
</reference>
<dbReference type="Gene3D" id="3.40.190.10">
    <property type="entry name" value="Periplasmic binding protein-like II"/>
    <property type="match status" value="1"/>
</dbReference>
<dbReference type="Pfam" id="PF03480">
    <property type="entry name" value="DctP"/>
    <property type="match status" value="1"/>
</dbReference>
<dbReference type="RefSeq" id="WP_380690074.1">
    <property type="nucleotide sequence ID" value="NZ_JBHRSS010000005.1"/>
</dbReference>